<sequence length="433" mass="46129">MNHPHAHRQLHDRHRAVLPDWLSLYYDDPVEITHGEGRHVWDAEGNRYLDFFGGILTTMTAHALPEVTKAVAEQAGRIIHSSTLYLNRPMVELAERVAALSGIPDARVFFTTSGTEANDTALLLATAYRRTNQILAMRNSYHGRSFSTVSVTGNRAWATTGLSPLRTLYVHGAVRGRGPFAHLSDADFTAACVADLEDLIGHTGDVAALIAEPIQGVGGFTSPPDGLYAAFREVLRRHGILWISDEVQTGWGRTGEHFWGWQAHAAAGPPDLLTFAKGIGNGMSVGGVVARAEVMNCLSANSISTFGGSPVTMAAGLANLTYLLEHDLQGNARRVGGLLAERLRAIAAGVDRVREVRGRGLMLGVELADPHTGAADPGAAAAVLEAARERGLLIGKGGGHDTSVLRVAPPLSLTVAEAEEGAALLEQALHTIR</sequence>
<dbReference type="InterPro" id="IPR015421">
    <property type="entry name" value="PyrdxlP-dep_Trfase_major"/>
</dbReference>
<dbReference type="EMBL" id="LNSV01000002">
    <property type="protein sequence ID" value="KUH40536.1"/>
    <property type="molecule type" value="Genomic_DNA"/>
</dbReference>
<dbReference type="GO" id="GO:0030170">
    <property type="term" value="F:pyridoxal phosphate binding"/>
    <property type="evidence" value="ECO:0007669"/>
    <property type="project" value="InterPro"/>
</dbReference>
<evidence type="ECO:0000313" key="9">
    <source>
        <dbReference type="EMBL" id="KUH40536.1"/>
    </source>
</evidence>
<dbReference type="EC" id="2.6.1.44" evidence="4"/>
<evidence type="ECO:0000256" key="1">
    <source>
        <dbReference type="ARBA" id="ARBA00001933"/>
    </source>
</evidence>
<accession>A0A124EDE7</accession>
<evidence type="ECO:0000256" key="3">
    <source>
        <dbReference type="ARBA" id="ARBA00011881"/>
    </source>
</evidence>
<evidence type="ECO:0000256" key="5">
    <source>
        <dbReference type="ARBA" id="ARBA00022576"/>
    </source>
</evidence>
<dbReference type="InterPro" id="IPR005814">
    <property type="entry name" value="Aminotrans_3"/>
</dbReference>
<keyword evidence="10" id="KW-1185">Reference proteome</keyword>
<dbReference type="CDD" id="cd00610">
    <property type="entry name" value="OAT_like"/>
    <property type="match status" value="1"/>
</dbReference>
<gene>
    <name evidence="9" type="ORF">ATE80_01195</name>
</gene>
<dbReference type="AlphaFoldDB" id="A0A124EDE7"/>
<dbReference type="SUPFAM" id="SSF53383">
    <property type="entry name" value="PLP-dependent transferases"/>
    <property type="match status" value="1"/>
</dbReference>
<proteinExistence type="inferred from homology"/>
<dbReference type="InterPro" id="IPR015424">
    <property type="entry name" value="PyrdxlP-dep_Trfase"/>
</dbReference>
<dbReference type="FunFam" id="3.40.640.10:FF:000004">
    <property type="entry name" value="Acetylornithine aminotransferase"/>
    <property type="match status" value="1"/>
</dbReference>
<dbReference type="PANTHER" id="PTHR45688">
    <property type="match status" value="1"/>
</dbReference>
<evidence type="ECO:0000256" key="7">
    <source>
        <dbReference type="ARBA" id="ARBA00022898"/>
    </source>
</evidence>
<evidence type="ECO:0000313" key="10">
    <source>
        <dbReference type="Proteomes" id="UP000054011"/>
    </source>
</evidence>
<dbReference type="RefSeq" id="WP_058940191.1">
    <property type="nucleotide sequence ID" value="NZ_LNSV01000002.1"/>
</dbReference>
<keyword evidence="6 9" id="KW-0808">Transferase</keyword>
<evidence type="ECO:0000256" key="2">
    <source>
        <dbReference type="ARBA" id="ARBA00008954"/>
    </source>
</evidence>
<dbReference type="GO" id="GO:0008453">
    <property type="term" value="F:alanine-glyoxylate transaminase activity"/>
    <property type="evidence" value="ECO:0007669"/>
    <property type="project" value="UniProtKB-EC"/>
</dbReference>
<name>A0A124EDE7_9ACTN</name>
<protein>
    <recommendedName>
        <fullName evidence="4">alanine--glyoxylate transaminase</fullName>
        <ecNumber evidence="4">2.6.1.44</ecNumber>
    </recommendedName>
</protein>
<comment type="caution">
    <text evidence="9">The sequence shown here is derived from an EMBL/GenBank/DDBJ whole genome shotgun (WGS) entry which is preliminary data.</text>
</comment>
<dbReference type="PIRSF" id="PIRSF000521">
    <property type="entry name" value="Transaminase_4ab_Lys_Orn"/>
    <property type="match status" value="1"/>
</dbReference>
<organism evidence="9 10">
    <name type="scientific">Streptomyces kanasensis</name>
    <dbReference type="NCBI Taxonomy" id="936756"/>
    <lineage>
        <taxon>Bacteria</taxon>
        <taxon>Bacillati</taxon>
        <taxon>Actinomycetota</taxon>
        <taxon>Actinomycetes</taxon>
        <taxon>Kitasatosporales</taxon>
        <taxon>Streptomycetaceae</taxon>
        <taxon>Streptomyces</taxon>
    </lineage>
</organism>
<dbReference type="InterPro" id="IPR015422">
    <property type="entry name" value="PyrdxlP-dep_Trfase_small"/>
</dbReference>
<reference evidence="9 10" key="1">
    <citation type="submission" date="2015-11" db="EMBL/GenBank/DDBJ databases">
        <title>Genome-wide analysis reveals the secondary metabolome in Streptomyces kanasensis ZX01.</title>
        <authorList>
            <person name="Zhang G."/>
            <person name="Han L."/>
            <person name="Feng J."/>
            <person name="Zhang X."/>
        </authorList>
    </citation>
    <scope>NUCLEOTIDE SEQUENCE [LARGE SCALE GENOMIC DNA]</scope>
    <source>
        <strain evidence="9 10">ZX01</strain>
    </source>
</reference>
<comment type="similarity">
    <text evidence="2 8">Belongs to the class-III pyridoxal-phosphate-dependent aminotransferase family.</text>
</comment>
<comment type="subunit">
    <text evidence="3">Homotetramer.</text>
</comment>
<evidence type="ECO:0000256" key="4">
    <source>
        <dbReference type="ARBA" id="ARBA00013049"/>
    </source>
</evidence>
<dbReference type="STRING" id="936756.ATE80_01195"/>
<evidence type="ECO:0000256" key="6">
    <source>
        <dbReference type="ARBA" id="ARBA00022679"/>
    </source>
</evidence>
<dbReference type="Proteomes" id="UP000054011">
    <property type="component" value="Unassembled WGS sequence"/>
</dbReference>
<comment type="cofactor">
    <cofactor evidence="1">
        <name>pyridoxal 5'-phosphate</name>
        <dbReference type="ChEBI" id="CHEBI:597326"/>
    </cofactor>
</comment>
<keyword evidence="7 8" id="KW-0663">Pyridoxal phosphate</keyword>
<dbReference type="OrthoDB" id="4510254at2"/>
<dbReference type="Pfam" id="PF00202">
    <property type="entry name" value="Aminotran_3"/>
    <property type="match status" value="1"/>
</dbReference>
<evidence type="ECO:0000256" key="8">
    <source>
        <dbReference type="RuleBase" id="RU003560"/>
    </source>
</evidence>
<keyword evidence="5 9" id="KW-0032">Aminotransferase</keyword>
<dbReference type="Gene3D" id="3.40.640.10">
    <property type="entry name" value="Type I PLP-dependent aspartate aminotransferase-like (Major domain)"/>
    <property type="match status" value="1"/>
</dbReference>
<dbReference type="PANTHER" id="PTHR45688:SF3">
    <property type="entry name" value="ALANINE--GLYOXYLATE AMINOTRANSFERASE 2, MITOCHONDRIAL"/>
    <property type="match status" value="1"/>
</dbReference>
<dbReference type="Gene3D" id="3.90.1150.10">
    <property type="entry name" value="Aspartate Aminotransferase, domain 1"/>
    <property type="match status" value="1"/>
</dbReference>